<evidence type="ECO:0000313" key="2">
    <source>
        <dbReference type="Proteomes" id="UP001472978"/>
    </source>
</evidence>
<dbReference type="SUPFAM" id="SSF56059">
    <property type="entry name" value="Glutathione synthetase ATP-binding domain-like"/>
    <property type="match status" value="1"/>
</dbReference>
<gene>
    <name evidence="1" type="ORF">ABE957_15265</name>
</gene>
<accession>A0ABV1N8J0</accession>
<reference evidence="1 2" key="1">
    <citation type="submission" date="2024-05" db="EMBL/GenBank/DDBJ databases">
        <title>Halomonas sp. CS7 16S ribosomal RNA gene Genome sequencing and assembly.</title>
        <authorList>
            <person name="Yook S."/>
        </authorList>
    </citation>
    <scope>NUCLEOTIDE SEQUENCE [LARGE SCALE GENOMIC DNA]</scope>
    <source>
        <strain evidence="1 2">CS7</strain>
    </source>
</reference>
<evidence type="ECO:0000313" key="1">
    <source>
        <dbReference type="EMBL" id="MEQ6890033.1"/>
    </source>
</evidence>
<name>A0ABV1N8J0_9GAMM</name>
<keyword evidence="2" id="KW-1185">Reference proteome</keyword>
<dbReference type="RefSeq" id="WP_349759571.1">
    <property type="nucleotide sequence ID" value="NZ_JBEGCI010000015.1"/>
</dbReference>
<dbReference type="Pfam" id="PF14305">
    <property type="entry name" value="ATPgrasp_TupA"/>
    <property type="match status" value="1"/>
</dbReference>
<comment type="caution">
    <text evidence="1">The sequence shown here is derived from an EMBL/GenBank/DDBJ whole genome shotgun (WGS) entry which is preliminary data.</text>
</comment>
<proteinExistence type="predicted"/>
<organism evidence="1 2">
    <name type="scientific">Halomonas pelophila</name>
    <dbReference type="NCBI Taxonomy" id="3151122"/>
    <lineage>
        <taxon>Bacteria</taxon>
        <taxon>Pseudomonadati</taxon>
        <taxon>Pseudomonadota</taxon>
        <taxon>Gammaproteobacteria</taxon>
        <taxon>Oceanospirillales</taxon>
        <taxon>Halomonadaceae</taxon>
        <taxon>Halomonas</taxon>
    </lineage>
</organism>
<dbReference type="Proteomes" id="UP001472978">
    <property type="component" value="Unassembled WGS sequence"/>
</dbReference>
<dbReference type="InterPro" id="IPR029465">
    <property type="entry name" value="ATPgrasp_TupA"/>
</dbReference>
<dbReference type="EMBL" id="JBEGCI010000015">
    <property type="protein sequence ID" value="MEQ6890033.1"/>
    <property type="molecule type" value="Genomic_DNA"/>
</dbReference>
<sequence>MLKLFILRFLFWVPDSLMVSAQYFVRHHRILRLKNPVLYTEKLQCYKLYYRDPVIKKCTDKYNVREFVESRGYGHLLNEVYAAYEHAEEIDVNKLPNIFVMKSTTGGGGRNIIFVDRIKKKVSSVELRKVVSPLFKINKKSAGREWAYYGLKPKVIAEKLLSPPQGNSLTDYKFFCFDGEPYYVLLCDERFSRDGVKKAFFDLNKKYVDIGIEEYQFGCDGEDVPNPRWPENFEEMVSVARDLSQGFPHVRVDLYNMAGKIYFGELTFYDASGYKKYMKLDSVMGKLFSLPG</sequence>
<protein>
    <submittedName>
        <fullName evidence="1">ATP-grasp fold amidoligase family protein</fullName>
    </submittedName>
</protein>